<evidence type="ECO:0000256" key="1">
    <source>
        <dbReference type="SAM" id="Phobius"/>
    </source>
</evidence>
<feature type="transmembrane region" description="Helical" evidence="1">
    <location>
        <begin position="5"/>
        <end position="22"/>
    </location>
</feature>
<feature type="transmembrane region" description="Helical" evidence="1">
    <location>
        <begin position="53"/>
        <end position="78"/>
    </location>
</feature>
<dbReference type="InterPro" id="IPR007165">
    <property type="entry name" value="Phage_holin_4_2"/>
</dbReference>
<protein>
    <submittedName>
        <fullName evidence="2">Membrane protein</fullName>
    </submittedName>
</protein>
<dbReference type="PANTHER" id="PTHR37309:SF1">
    <property type="entry name" value="SLR0284 PROTEIN"/>
    <property type="match status" value="1"/>
</dbReference>
<evidence type="ECO:0000313" key="2">
    <source>
        <dbReference type="EMBL" id="MET3731284.1"/>
    </source>
</evidence>
<sequence>MKTIFNFLITAAIVMGLSYILPGVSVSGFLGALGVALVLALLNLFVKPILVFFTLPATIVTLGIFLLVINACIILLASWLLENTFHVENFWWALLFSLLLSFAQSIFQLDRSEN</sequence>
<organism evidence="2 3">
    <name type="scientific">Moheibacter stercoris</name>
    <dbReference type="NCBI Taxonomy" id="1628251"/>
    <lineage>
        <taxon>Bacteria</taxon>
        <taxon>Pseudomonadati</taxon>
        <taxon>Bacteroidota</taxon>
        <taxon>Flavobacteriia</taxon>
        <taxon>Flavobacteriales</taxon>
        <taxon>Weeksellaceae</taxon>
        <taxon>Moheibacter</taxon>
    </lineage>
</organism>
<dbReference type="EMBL" id="JBEPMO010000003">
    <property type="protein sequence ID" value="MET3731284.1"/>
    <property type="molecule type" value="Genomic_DNA"/>
</dbReference>
<keyword evidence="1" id="KW-0812">Transmembrane</keyword>
<keyword evidence="3" id="KW-1185">Reference proteome</keyword>
<evidence type="ECO:0000313" key="3">
    <source>
        <dbReference type="Proteomes" id="UP001549146"/>
    </source>
</evidence>
<dbReference type="RefSeq" id="WP_354507399.1">
    <property type="nucleotide sequence ID" value="NZ_JBEPMO010000003.1"/>
</dbReference>
<feature type="transmembrane region" description="Helical" evidence="1">
    <location>
        <begin position="28"/>
        <end position="46"/>
    </location>
</feature>
<dbReference type="Proteomes" id="UP001549146">
    <property type="component" value="Unassembled WGS sequence"/>
</dbReference>
<keyword evidence="1" id="KW-0472">Membrane</keyword>
<accession>A0ABV2LRT7</accession>
<gene>
    <name evidence="2" type="ORF">ABID46_000851</name>
</gene>
<comment type="caution">
    <text evidence="2">The sequence shown here is derived from an EMBL/GenBank/DDBJ whole genome shotgun (WGS) entry which is preliminary data.</text>
</comment>
<feature type="transmembrane region" description="Helical" evidence="1">
    <location>
        <begin position="90"/>
        <end position="109"/>
    </location>
</feature>
<proteinExistence type="predicted"/>
<keyword evidence="1" id="KW-1133">Transmembrane helix</keyword>
<name>A0ABV2LRT7_9FLAO</name>
<dbReference type="Pfam" id="PF04020">
    <property type="entry name" value="Phage_holin_4_2"/>
    <property type="match status" value="1"/>
</dbReference>
<reference evidence="2 3" key="1">
    <citation type="submission" date="2024-06" db="EMBL/GenBank/DDBJ databases">
        <title>Genomic Encyclopedia of Type Strains, Phase IV (KMG-IV): sequencing the most valuable type-strain genomes for metagenomic binning, comparative biology and taxonomic classification.</title>
        <authorList>
            <person name="Goeker M."/>
        </authorList>
    </citation>
    <scope>NUCLEOTIDE SEQUENCE [LARGE SCALE GENOMIC DNA]</scope>
    <source>
        <strain evidence="2 3">DSM 29388</strain>
    </source>
</reference>
<dbReference type="PANTHER" id="PTHR37309">
    <property type="entry name" value="SLR0284 PROTEIN"/>
    <property type="match status" value="1"/>
</dbReference>